<keyword evidence="1" id="KW-0812">Transmembrane</keyword>
<keyword evidence="1" id="KW-0472">Membrane</keyword>
<evidence type="ECO:0000313" key="2">
    <source>
        <dbReference type="Proteomes" id="UP000046392"/>
    </source>
</evidence>
<feature type="transmembrane region" description="Helical" evidence="1">
    <location>
        <begin position="38"/>
        <end position="60"/>
    </location>
</feature>
<dbReference type="WBParaSite" id="SPAL_0001622000.1">
    <property type="protein sequence ID" value="SPAL_0001622000.1"/>
    <property type="gene ID" value="SPAL_0001622000"/>
</dbReference>
<dbReference type="AlphaFoldDB" id="A0A0N5CED0"/>
<sequence length="116" mass="13650">MDDKISQRFISEEFRKTTEHSSSKSKLLYYLDIRKRSFLGKLGVGLAAYLVCFNAAVFYWKGSDHPLNNFMWRIKKANGTLSKELLEKERVLKEYYESRLNVESKGPKPWLTSIYD</sequence>
<dbReference type="Proteomes" id="UP000046392">
    <property type="component" value="Unplaced"/>
</dbReference>
<evidence type="ECO:0000256" key="1">
    <source>
        <dbReference type="SAM" id="Phobius"/>
    </source>
</evidence>
<keyword evidence="1" id="KW-1133">Transmembrane helix</keyword>
<keyword evidence="2" id="KW-1185">Reference proteome</keyword>
<name>A0A0N5CED0_STREA</name>
<proteinExistence type="predicted"/>
<evidence type="ECO:0000313" key="3">
    <source>
        <dbReference type="WBParaSite" id="SPAL_0001622000.1"/>
    </source>
</evidence>
<reference evidence="3" key="1">
    <citation type="submission" date="2017-02" db="UniProtKB">
        <authorList>
            <consortium name="WormBaseParasite"/>
        </authorList>
    </citation>
    <scope>IDENTIFICATION</scope>
</reference>
<protein>
    <submittedName>
        <fullName evidence="3">COX6C domain-containing protein</fullName>
    </submittedName>
</protein>
<organism evidence="2 3">
    <name type="scientific">Strongyloides papillosus</name>
    <name type="common">Intestinal threadworm</name>
    <dbReference type="NCBI Taxonomy" id="174720"/>
    <lineage>
        <taxon>Eukaryota</taxon>
        <taxon>Metazoa</taxon>
        <taxon>Ecdysozoa</taxon>
        <taxon>Nematoda</taxon>
        <taxon>Chromadorea</taxon>
        <taxon>Rhabditida</taxon>
        <taxon>Tylenchina</taxon>
        <taxon>Panagrolaimomorpha</taxon>
        <taxon>Strongyloidoidea</taxon>
        <taxon>Strongyloididae</taxon>
        <taxon>Strongyloides</taxon>
    </lineage>
</organism>
<accession>A0A0N5CED0</accession>